<evidence type="ECO:0000313" key="2">
    <source>
        <dbReference type="Proteomes" id="UP000006820"/>
    </source>
</evidence>
<dbReference type="KEGG" id="nfa:PNF2_880"/>
<sequence length="197" mass="21127">MHQWCTPPGCRVVAALAVGRLRMAGESRNQRAGVRRTRQANVAGGRSHRCVVKLSDSEYADLTVRAEAAGMTVPRLLVETTLGKATPEVGRAAAALRALEEGEQDRRALNNLNQLVRYSHQNRELAEGLPLAVAAVVRAALQMDALARWVMGETPSVSPSVIGEDQLAAAQEWVERVDNLGVLGIDEDIDDVDGGGV</sequence>
<name>Q5YM15_NOCFA</name>
<proteinExistence type="predicted"/>
<keyword evidence="1" id="KW-0614">Plasmid</keyword>
<dbReference type="EMBL" id="AP006620">
    <property type="protein sequence ID" value="BAD60776.1"/>
    <property type="molecule type" value="Genomic_DNA"/>
</dbReference>
<keyword evidence="2" id="KW-1185">Reference proteome</keyword>
<protein>
    <submittedName>
        <fullName evidence="1">Uncharacterized protein</fullName>
    </submittedName>
</protein>
<geneLocation type="plasmid" evidence="1 2">
    <name>pNF2</name>
</geneLocation>
<reference evidence="1 2" key="1">
    <citation type="journal article" date="2004" name="Proc. Natl. Acad. Sci. U.S.A.">
        <title>The complete genomic sequence of Nocardia farcinica IFM 10152.</title>
        <authorList>
            <person name="Ishikawa J."/>
            <person name="Yamashita A."/>
            <person name="Mikami Y."/>
            <person name="Hoshino Y."/>
            <person name="Kurita H."/>
            <person name="Hotta K."/>
            <person name="Shiba T."/>
            <person name="Hattori M."/>
        </authorList>
    </citation>
    <scope>NUCLEOTIDE SEQUENCE [LARGE SCALE GENOMIC DNA]</scope>
    <source>
        <strain evidence="1 2">IFM 10152</strain>
        <plasmid evidence="2">Plasmid pNF2</plasmid>
    </source>
</reference>
<dbReference type="HOGENOM" id="CLU_1382876_0_0_11"/>
<gene>
    <name evidence="1" type="ordered locus">PNF2_880</name>
</gene>
<accession>Q5YM15</accession>
<dbReference type="AlphaFoldDB" id="Q5YM15"/>
<organism evidence="1 2">
    <name type="scientific">Nocardia farcinica (strain IFM 10152)</name>
    <dbReference type="NCBI Taxonomy" id="247156"/>
    <lineage>
        <taxon>Bacteria</taxon>
        <taxon>Bacillati</taxon>
        <taxon>Actinomycetota</taxon>
        <taxon>Actinomycetes</taxon>
        <taxon>Mycobacteriales</taxon>
        <taxon>Nocardiaceae</taxon>
        <taxon>Nocardia</taxon>
    </lineage>
</organism>
<dbReference type="Proteomes" id="UP000006820">
    <property type="component" value="Plasmid pNF2"/>
</dbReference>
<evidence type="ECO:0000313" key="1">
    <source>
        <dbReference type="EMBL" id="BAD60776.1"/>
    </source>
</evidence>